<protein>
    <submittedName>
        <fullName evidence="1">Uncharacterized protein</fullName>
    </submittedName>
</protein>
<sequence>MRADAETARLRGACSRAVSSLTECAAEWVAVGVDRTGPVVLGPATAGTFEGFGVDVRVTLGGTAAPDPELPLPALITGLLREQAGARSAPVHLLAPDTPAEESRRLGESLAAESVGLLVLADGTNCSDERSPHPPDERASGLDEQIRTALAEVDTAQLQALDPQLCAELGVEGRAALQVLPGVVAASGGTWRGELLYSATPYGVSYHVAIWTRQP</sequence>
<proteinExistence type="predicted"/>
<evidence type="ECO:0000313" key="2">
    <source>
        <dbReference type="Proteomes" id="UP000270697"/>
    </source>
</evidence>
<comment type="caution">
    <text evidence="1">The sequence shown here is derived from an EMBL/GenBank/DDBJ whole genome shotgun (WGS) entry which is preliminary data.</text>
</comment>
<evidence type="ECO:0000313" key="1">
    <source>
        <dbReference type="EMBL" id="RKT82407.1"/>
    </source>
</evidence>
<organism evidence="1 2">
    <name type="scientific">Saccharopolyspora antimicrobica</name>
    <dbReference type="NCBI Taxonomy" id="455193"/>
    <lineage>
        <taxon>Bacteria</taxon>
        <taxon>Bacillati</taxon>
        <taxon>Actinomycetota</taxon>
        <taxon>Actinomycetes</taxon>
        <taxon>Pseudonocardiales</taxon>
        <taxon>Pseudonocardiaceae</taxon>
        <taxon>Saccharopolyspora</taxon>
    </lineage>
</organism>
<reference evidence="1 2" key="1">
    <citation type="submission" date="2018-10" db="EMBL/GenBank/DDBJ databases">
        <title>Sequencing the genomes of 1000 actinobacteria strains.</title>
        <authorList>
            <person name="Klenk H.-P."/>
        </authorList>
    </citation>
    <scope>NUCLEOTIDE SEQUENCE [LARGE SCALE GENOMIC DNA]</scope>
    <source>
        <strain evidence="1 2">DSM 45119</strain>
    </source>
</reference>
<dbReference type="Proteomes" id="UP000270697">
    <property type="component" value="Unassembled WGS sequence"/>
</dbReference>
<name>A0ABX9T5W6_9PSEU</name>
<dbReference type="EMBL" id="RBXX01000002">
    <property type="protein sequence ID" value="RKT82407.1"/>
    <property type="molecule type" value="Genomic_DNA"/>
</dbReference>
<keyword evidence="2" id="KW-1185">Reference proteome</keyword>
<accession>A0ABX9T5W6</accession>
<gene>
    <name evidence="1" type="ORF">ATL45_0654</name>
</gene>
<dbReference type="Gene3D" id="3.40.830.10">
    <property type="entry name" value="LigB-like"/>
    <property type="match status" value="1"/>
</dbReference>